<feature type="repeat" description="RCC1" evidence="5">
    <location>
        <begin position="297"/>
        <end position="352"/>
    </location>
</feature>
<dbReference type="InterPro" id="IPR035983">
    <property type="entry name" value="Hect_E3_ubiquitin_ligase"/>
</dbReference>
<dbReference type="Gene3D" id="3.90.1750.10">
    <property type="entry name" value="Hect, E3 ligase catalytic domains"/>
    <property type="match status" value="1"/>
</dbReference>
<dbReference type="PROSITE" id="PS50012">
    <property type="entry name" value="RCC1_3"/>
    <property type="match status" value="4"/>
</dbReference>
<dbReference type="InterPro" id="IPR051709">
    <property type="entry name" value="Ub-ligase/GTPase-reg"/>
</dbReference>
<evidence type="ECO:0000313" key="8">
    <source>
        <dbReference type="RefSeq" id="XP_029010157.1"/>
    </source>
</evidence>
<dbReference type="PRINTS" id="PR00633">
    <property type="entry name" value="RCCNDNSATION"/>
</dbReference>
<dbReference type="GO" id="GO:0006511">
    <property type="term" value="P:ubiquitin-dependent protein catabolic process"/>
    <property type="evidence" value="ECO:0007669"/>
    <property type="project" value="TreeGrafter"/>
</dbReference>
<dbReference type="PANTHER" id="PTHR45622">
    <property type="entry name" value="UBIQUITIN-PROTEIN LIGASE E3A-RELATED"/>
    <property type="match status" value="1"/>
</dbReference>
<dbReference type="Gene3D" id="3.30.2160.10">
    <property type="entry name" value="Hect, E3 ligase catalytic domain"/>
    <property type="match status" value="1"/>
</dbReference>
<feature type="repeat" description="RCC1" evidence="5">
    <location>
        <begin position="140"/>
        <end position="192"/>
    </location>
</feature>
<dbReference type="InterPro" id="IPR009091">
    <property type="entry name" value="RCC1/BLIP-II"/>
</dbReference>
<dbReference type="InterPro" id="IPR058923">
    <property type="entry name" value="RCC1-like_dom"/>
</dbReference>
<dbReference type="SMART" id="SM00119">
    <property type="entry name" value="HECTc"/>
    <property type="match status" value="1"/>
</dbReference>
<dbReference type="Pfam" id="PF25390">
    <property type="entry name" value="WD40_RLD"/>
    <property type="match status" value="1"/>
</dbReference>
<dbReference type="FunFam" id="3.30.2410.10:FF:000003">
    <property type="entry name" value="probable E3 ubiquitin-protein ligase HERC4 isoform X1"/>
    <property type="match status" value="1"/>
</dbReference>
<keyword evidence="7" id="KW-1185">Reference proteome</keyword>
<dbReference type="Gene3D" id="2.130.10.30">
    <property type="entry name" value="Regulator of chromosome condensation 1/beta-lactamase-inhibitor protein II"/>
    <property type="match status" value="1"/>
</dbReference>
<keyword evidence="2" id="KW-0677">Repeat</keyword>
<protein>
    <submittedName>
        <fullName evidence="8">Probable E3 ubiquitin-protein ligase HERC4 isoform X1</fullName>
    </submittedName>
</protein>
<dbReference type="KEGG" id="bspl:114857650"/>
<feature type="repeat" description="RCC1" evidence="5">
    <location>
        <begin position="245"/>
        <end position="296"/>
    </location>
</feature>
<evidence type="ECO:0000256" key="2">
    <source>
        <dbReference type="ARBA" id="ARBA00022737"/>
    </source>
</evidence>
<feature type="repeat" description="RCC1" evidence="5">
    <location>
        <begin position="193"/>
        <end position="244"/>
    </location>
</feature>
<accession>A0A6P7MT97</accession>
<dbReference type="Proteomes" id="UP000515150">
    <property type="component" value="Chromosome 6"/>
</dbReference>
<gene>
    <name evidence="8" type="primary">LOC114857650</name>
</gene>
<dbReference type="Pfam" id="PF00632">
    <property type="entry name" value="HECT"/>
    <property type="match status" value="1"/>
</dbReference>
<name>A0A6P7MT97_BETSP</name>
<dbReference type="SUPFAM" id="SSF50985">
    <property type="entry name" value="RCC1/BLIP-II"/>
    <property type="match status" value="1"/>
</dbReference>
<dbReference type="RefSeq" id="XP_029010157.1">
    <property type="nucleotide sequence ID" value="XM_029154324.3"/>
</dbReference>
<proteinExistence type="predicted"/>
<dbReference type="PROSITE" id="PS00626">
    <property type="entry name" value="RCC1_2"/>
    <property type="match status" value="3"/>
</dbReference>
<dbReference type="PROSITE" id="PS50237">
    <property type="entry name" value="HECT"/>
    <property type="match status" value="1"/>
</dbReference>
<reference evidence="8" key="1">
    <citation type="submission" date="2025-08" db="UniProtKB">
        <authorList>
            <consortium name="RefSeq"/>
        </authorList>
    </citation>
    <scope>IDENTIFICATION</scope>
</reference>
<dbReference type="GeneID" id="114857650"/>
<feature type="active site" description="Glycyl thioester intermediate" evidence="4">
    <location>
        <position position="956"/>
    </location>
</feature>
<dbReference type="GO" id="GO:0005737">
    <property type="term" value="C:cytoplasm"/>
    <property type="evidence" value="ECO:0007669"/>
    <property type="project" value="TreeGrafter"/>
</dbReference>
<organism evidence="7 8">
    <name type="scientific">Betta splendens</name>
    <name type="common">Siamese fighting fish</name>
    <dbReference type="NCBI Taxonomy" id="158456"/>
    <lineage>
        <taxon>Eukaryota</taxon>
        <taxon>Metazoa</taxon>
        <taxon>Chordata</taxon>
        <taxon>Craniata</taxon>
        <taxon>Vertebrata</taxon>
        <taxon>Euteleostomi</taxon>
        <taxon>Actinopterygii</taxon>
        <taxon>Neopterygii</taxon>
        <taxon>Teleostei</taxon>
        <taxon>Neoteleostei</taxon>
        <taxon>Acanthomorphata</taxon>
        <taxon>Anabantaria</taxon>
        <taxon>Anabantiformes</taxon>
        <taxon>Anabantoidei</taxon>
        <taxon>Osphronemidae</taxon>
        <taxon>Betta</taxon>
    </lineage>
</organism>
<evidence type="ECO:0000256" key="3">
    <source>
        <dbReference type="ARBA" id="ARBA00022786"/>
    </source>
</evidence>
<dbReference type="InParanoid" id="A0A6P7MT97"/>
<keyword evidence="1" id="KW-0808">Transferase</keyword>
<evidence type="ECO:0000256" key="4">
    <source>
        <dbReference type="PROSITE-ProRule" id="PRU00104"/>
    </source>
</evidence>
<dbReference type="GO" id="GO:0016567">
    <property type="term" value="P:protein ubiquitination"/>
    <property type="evidence" value="ECO:0007669"/>
    <property type="project" value="TreeGrafter"/>
</dbReference>
<dbReference type="OrthoDB" id="5981550at2759"/>
<evidence type="ECO:0000256" key="1">
    <source>
        <dbReference type="ARBA" id="ARBA00022679"/>
    </source>
</evidence>
<evidence type="ECO:0000259" key="6">
    <source>
        <dbReference type="PROSITE" id="PS50237"/>
    </source>
</evidence>
<dbReference type="GO" id="GO:0061630">
    <property type="term" value="F:ubiquitin protein ligase activity"/>
    <property type="evidence" value="ECO:0007669"/>
    <property type="project" value="TreeGrafter"/>
</dbReference>
<evidence type="ECO:0000256" key="5">
    <source>
        <dbReference type="PROSITE-ProRule" id="PRU00235"/>
    </source>
</evidence>
<dbReference type="InterPro" id="IPR000408">
    <property type="entry name" value="Reg_chr_condens"/>
</dbReference>
<dbReference type="AlphaFoldDB" id="A0A6P7MT97"/>
<dbReference type="SUPFAM" id="SSF56204">
    <property type="entry name" value="Hect, E3 ligase catalytic domain"/>
    <property type="match status" value="1"/>
</dbReference>
<sequence length="984" mass="110943">MFTWGEECQRGFCPKGGSGAASAGSNAGVHHLNLSYHIRDLAAGHNVLVFLKPNGNSFIIRTHESEDGIRVRRRQKFVKCKEKIQAVSCGDEAVTLLSDKGCVLCVEAALPPRPLEGLHNIVVSQVACGSQHSLALTKDGRVYTWGQGSRGQLGLGTRRLGASPPQHLRALSGIPLVQIAAGGEQSFCLSVSGAVFSWGRNHRGQLGLGDTTDRDEPVAVHYLDMKKTVSVSCGEDHTVALTKDGAVFTFGSGRHGQLGHNSFRNELRPRLVAELWGSKVIQVACGRRHTLALTDSRTVYSFGSCEQGQLGRGEDTHPSVPLPVHLPLDGDNSPIIRRVFAGGNCSFATVETHGELNTDTAASGTRLCLEDMIDHWTSNCDSKSRRKKKLDIRRMFSSACCVNQSFLEQRKDKHFQTSPTYHGLNLSMARLAFKKLVQKEDVVTEVEEAVLLLLQSLNTKPLAVEGLRLHLLLTELLHVIQKHGRRHSERLPEALAAAVLRLPAGSLQVLGEWWASLPASTMVSYVRLWKKALSALLASDLFPSDSRVRNLLGILQHMYNVNRKLTEPRRVPDTHFCLWFDTEFLKKELLLWHMGVSEESLILLNFPILMDLQTKKRLFDLNAEFCKMTQAFWFHSTLELYLSRGKVLKDTLHQLSAAHHSDYKKSLIVYFDEVLQEDDISVNVKDFFHKVFHEMTSVEAGMFMFNDSETLAWFPSNQAALEHQTYFLLGLLCGLALYHQCIVHLPFPLVLFKKLLGIKPSLEDMMEFSPCVGGNLKHILEKYDDDIIKSLEIDFSIDWDGKKVELDPENPEKPVTGQNKREFVEAYVNYAFNTSVAGVFQEFKQGFFQVCDQDLVKLFGPEELQGVLVGDDFHDWAKMKENTIYEGEYQADHPTIKMFWEVFEELTEHQKKTFLWFVTGFERVSVFTMKNITVAVRGKEAEEDSYDQYYPETHTCFSKLELPLYSSKDMMRSKLTEALSKKRI</sequence>
<dbReference type="PANTHER" id="PTHR45622:SF73">
    <property type="entry name" value="E3 UBIQUITIN-PROTEIN LIGASE HERC4-LIKE ISOFORM X1-RELATED"/>
    <property type="match status" value="1"/>
</dbReference>
<dbReference type="InterPro" id="IPR000569">
    <property type="entry name" value="HECT_dom"/>
</dbReference>
<keyword evidence="3 4" id="KW-0833">Ubl conjugation pathway</keyword>
<dbReference type="Gene3D" id="3.30.2410.10">
    <property type="entry name" value="Hect, E3 ligase catalytic domain"/>
    <property type="match status" value="1"/>
</dbReference>
<feature type="domain" description="HECT" evidence="6">
    <location>
        <begin position="659"/>
        <end position="984"/>
    </location>
</feature>
<evidence type="ECO:0000313" key="7">
    <source>
        <dbReference type="Proteomes" id="UP000515150"/>
    </source>
</evidence>